<proteinExistence type="predicted"/>
<reference evidence="1 2" key="1">
    <citation type="submission" date="2019-08" db="EMBL/GenBank/DDBJ databases">
        <title>Selenomonas sp. mPRGC5 and Selenomonas sp. mPRGC8 isolated from ruminal fluid of dairy goat (Capra hircus).</title>
        <authorList>
            <person name="Poothong S."/>
            <person name="Nuengjamnong C."/>
            <person name="Tanasupawat S."/>
        </authorList>
    </citation>
    <scope>NUCLEOTIDE SEQUENCE [LARGE SCALE GENOMIC DNA]</scope>
    <source>
        <strain evidence="2">mPRGC5</strain>
    </source>
</reference>
<sequence length="104" mass="11863">MAITFSVAISYNNTLGWIDYDADAHKAEVHLGDEKGKALVEEYLGKSHEIMVPHKTLMDFTHETVEPLADEASFKLAITRLWNATQVHVDWSRPVDYVKAHPHY</sequence>
<evidence type="ECO:0000313" key="1">
    <source>
        <dbReference type="EMBL" id="TYZ24027.1"/>
    </source>
</evidence>
<accession>A0A5D6W7Q9</accession>
<keyword evidence="2" id="KW-1185">Reference proteome</keyword>
<dbReference type="Proteomes" id="UP000323646">
    <property type="component" value="Unassembled WGS sequence"/>
</dbReference>
<dbReference type="EMBL" id="VTOY01000002">
    <property type="protein sequence ID" value="TYZ24027.1"/>
    <property type="molecule type" value="Genomic_DNA"/>
</dbReference>
<dbReference type="AlphaFoldDB" id="A0A5D6W7Q9"/>
<organism evidence="1 2">
    <name type="scientific">Selenomonas ruminis</name>
    <dbReference type="NCBI Taxonomy" id="2593411"/>
    <lineage>
        <taxon>Bacteria</taxon>
        <taxon>Bacillati</taxon>
        <taxon>Bacillota</taxon>
        <taxon>Negativicutes</taxon>
        <taxon>Selenomonadales</taxon>
        <taxon>Selenomonadaceae</taxon>
        <taxon>Selenomonas</taxon>
    </lineage>
</organism>
<dbReference type="RefSeq" id="WP_149170942.1">
    <property type="nucleotide sequence ID" value="NZ_VTOY01000002.1"/>
</dbReference>
<gene>
    <name evidence="1" type="ORF">FZ040_04725</name>
</gene>
<name>A0A5D6W7Q9_9FIRM</name>
<dbReference type="OrthoDB" id="3034763at2"/>
<protein>
    <submittedName>
        <fullName evidence="1">Uncharacterized protein</fullName>
    </submittedName>
</protein>
<comment type="caution">
    <text evidence="1">The sequence shown here is derived from an EMBL/GenBank/DDBJ whole genome shotgun (WGS) entry which is preliminary data.</text>
</comment>
<evidence type="ECO:0000313" key="2">
    <source>
        <dbReference type="Proteomes" id="UP000323646"/>
    </source>
</evidence>